<evidence type="ECO:0000256" key="8">
    <source>
        <dbReference type="SAM" id="Phobius"/>
    </source>
</evidence>
<dbReference type="InterPro" id="IPR051681">
    <property type="entry name" value="Ser/Thr_Kinases-Pseudokinases"/>
</dbReference>
<evidence type="ECO:0000256" key="4">
    <source>
        <dbReference type="ARBA" id="ARBA00022777"/>
    </source>
</evidence>
<keyword evidence="1" id="KW-0723">Serine/threonine-protein kinase</keyword>
<dbReference type="GO" id="GO:0004674">
    <property type="term" value="F:protein serine/threonine kinase activity"/>
    <property type="evidence" value="ECO:0007669"/>
    <property type="project" value="UniProtKB-KW"/>
</dbReference>
<dbReference type="InterPro" id="IPR008271">
    <property type="entry name" value="Ser/Thr_kinase_AS"/>
</dbReference>
<evidence type="ECO:0000256" key="6">
    <source>
        <dbReference type="PROSITE-ProRule" id="PRU10141"/>
    </source>
</evidence>
<dbReference type="SUPFAM" id="SSF56112">
    <property type="entry name" value="Protein kinase-like (PK-like)"/>
    <property type="match status" value="1"/>
</dbReference>
<dbReference type="PROSITE" id="PS00107">
    <property type="entry name" value="PROTEIN_KINASE_ATP"/>
    <property type="match status" value="1"/>
</dbReference>
<evidence type="ECO:0000256" key="9">
    <source>
        <dbReference type="SAM" id="SignalP"/>
    </source>
</evidence>
<keyword evidence="8" id="KW-0812">Transmembrane</keyword>
<dbReference type="InterPro" id="IPR011009">
    <property type="entry name" value="Kinase-like_dom_sf"/>
</dbReference>
<dbReference type="Pfam" id="PF07714">
    <property type="entry name" value="PK_Tyr_Ser-Thr"/>
    <property type="match status" value="1"/>
</dbReference>
<dbReference type="EMBL" id="BNCO01000126">
    <property type="protein sequence ID" value="GIL68722.1"/>
    <property type="molecule type" value="Genomic_DNA"/>
</dbReference>
<proteinExistence type="predicted"/>
<name>A0A8J4BUF3_9CHLO</name>
<feature type="region of interest" description="Disordered" evidence="7">
    <location>
        <begin position="171"/>
        <end position="194"/>
    </location>
</feature>
<reference evidence="11" key="1">
    <citation type="journal article" date="2021" name="Proc. Natl. Acad. Sci. U.S.A.">
        <title>Three genomes in the algal genus Volvox reveal the fate of a haploid sex-determining region after a transition to homothallism.</title>
        <authorList>
            <person name="Yamamoto K."/>
            <person name="Hamaji T."/>
            <person name="Kawai-Toyooka H."/>
            <person name="Matsuzaki R."/>
            <person name="Takahashi F."/>
            <person name="Nishimura Y."/>
            <person name="Kawachi M."/>
            <person name="Noguchi H."/>
            <person name="Minakuchi Y."/>
            <person name="Umen J.G."/>
            <person name="Toyoda A."/>
            <person name="Nozaki H."/>
        </authorList>
    </citation>
    <scope>NUCLEOTIDE SEQUENCE</scope>
    <source>
        <strain evidence="11">NIES-3780</strain>
    </source>
</reference>
<organism evidence="11 12">
    <name type="scientific">Volvox africanus</name>
    <dbReference type="NCBI Taxonomy" id="51714"/>
    <lineage>
        <taxon>Eukaryota</taxon>
        <taxon>Viridiplantae</taxon>
        <taxon>Chlorophyta</taxon>
        <taxon>core chlorophytes</taxon>
        <taxon>Chlorophyceae</taxon>
        <taxon>CS clade</taxon>
        <taxon>Chlamydomonadales</taxon>
        <taxon>Volvocaceae</taxon>
        <taxon>Volvox</taxon>
    </lineage>
</organism>
<feature type="compositionally biased region" description="Polar residues" evidence="7">
    <location>
        <begin position="470"/>
        <end position="479"/>
    </location>
</feature>
<keyword evidence="8" id="KW-1133">Transmembrane helix</keyword>
<comment type="caution">
    <text evidence="11">The sequence shown here is derived from an EMBL/GenBank/DDBJ whole genome shotgun (WGS) entry which is preliminary data.</text>
</comment>
<feature type="chain" id="PRO_5035319161" description="Protein kinase domain-containing protein" evidence="9">
    <location>
        <begin position="35"/>
        <end position="1093"/>
    </location>
</feature>
<feature type="region of interest" description="Disordered" evidence="7">
    <location>
        <begin position="461"/>
        <end position="494"/>
    </location>
</feature>
<feature type="binding site" evidence="6">
    <location>
        <position position="727"/>
    </location>
    <ligand>
        <name>ATP</name>
        <dbReference type="ChEBI" id="CHEBI:30616"/>
    </ligand>
</feature>
<keyword evidence="12" id="KW-1185">Reference proteome</keyword>
<keyword evidence="8" id="KW-0472">Membrane</keyword>
<evidence type="ECO:0000256" key="5">
    <source>
        <dbReference type="ARBA" id="ARBA00022840"/>
    </source>
</evidence>
<evidence type="ECO:0000313" key="11">
    <source>
        <dbReference type="EMBL" id="GIL68722.1"/>
    </source>
</evidence>
<dbReference type="SMART" id="SM00220">
    <property type="entry name" value="S_TKc"/>
    <property type="match status" value="1"/>
</dbReference>
<keyword evidence="9" id="KW-0732">Signal</keyword>
<evidence type="ECO:0000256" key="7">
    <source>
        <dbReference type="SAM" id="MobiDB-lite"/>
    </source>
</evidence>
<dbReference type="PANTHER" id="PTHR44329:SF214">
    <property type="entry name" value="PROTEIN KINASE DOMAIN-CONTAINING PROTEIN"/>
    <property type="match status" value="1"/>
</dbReference>
<keyword evidence="4" id="KW-0418">Kinase</keyword>
<feature type="transmembrane region" description="Helical" evidence="8">
    <location>
        <begin position="371"/>
        <end position="398"/>
    </location>
</feature>
<dbReference type="PROSITE" id="PS50011">
    <property type="entry name" value="PROTEIN_KINASE_DOM"/>
    <property type="match status" value="1"/>
</dbReference>
<feature type="compositionally biased region" description="Polar residues" evidence="7">
    <location>
        <begin position="174"/>
        <end position="184"/>
    </location>
</feature>
<dbReference type="InterPro" id="IPR017441">
    <property type="entry name" value="Protein_kinase_ATP_BS"/>
</dbReference>
<evidence type="ECO:0000313" key="12">
    <source>
        <dbReference type="Proteomes" id="UP000747399"/>
    </source>
</evidence>
<keyword evidence="5 6" id="KW-0067">ATP-binding</keyword>
<protein>
    <recommendedName>
        <fullName evidence="10">Protein kinase domain-containing protein</fullName>
    </recommendedName>
</protein>
<evidence type="ECO:0000259" key="10">
    <source>
        <dbReference type="PROSITE" id="PS50011"/>
    </source>
</evidence>
<feature type="domain" description="Protein kinase" evidence="10">
    <location>
        <begin position="700"/>
        <end position="1088"/>
    </location>
</feature>
<sequence length="1093" mass="115618">MVRRLIRVATAPELARLLLVLCLGSFNKTEIALAHPQTLIRRLETQTPTETGAFVCKEGRDLAKAVLNETFNVAVITASISISNSDWSVSTSLPITLSRPFTILGRYEDRHHWPVVDLLNASSLIHLVRGSSLNFSRVVIKNWRNNAPYFRAPGMDIFWSSRLYGSGSGGKIRASSNDSSTGLTGSLAPSRRTDSPPAVAVAASIPGAPSVIVWNAILIHRICIPYPIFKQYMSSLSRPLELLPGNQSTSNLMQSADCINRSSSSGSSSSSSGGDGMGAAVGEIDFCFDARYLNHDVGLYAVDLGPSDMTMPADYIAWIYETQSLCEVVMPESCIQERGTPMDCYTFMTKRQPARAKSITVDAESHRHQTFLVPLIAGLMGGFVLLAVLAIGVVLLLARKPTRWMQGWTDWRLRSGSSRKADVQLGWKPEDHQEDAAGGLHISSTSIAATATLTLATRTETSTPTGTDEMLSSSNQQQELAPVQRDSGEQAGLRAPAASPAVAVVVPCPFPCRVTPCDQTVKRTAVAVAATAAAMDCEARPHGVCLGQHLMPDSASTVGGTGAVSITLEFSREDMSTGNGRIGYGHVGHVGHVGQLGYPVPEAAAGTMLPPRFQALKLEAAGALGLANEPTPPLAALNIYRPFQATEPISISPCPPPPPSARPSALVCLAPEVNLHPVTSVTPLRPGVQLEGSRMVAEVKLLPVTLGKGAFGRVVEGVYGGKRVAVKLLNTGLLTGVAAGDLSGEAVAQPMPAGVHGDVVGPAAADVGGCPRDDGIAAAVAVIDAAVVQAADGGLEAGVVASAAEIAATAVVAAGGVAAAATPAAGCAKEGAAAAAPADLTAGDVNFRAPQQGRCKSAWKALVQEVEVLGRCQHPNIVKLLAASLMAPRICLVMELMDTSLDRLMYNAGSRPLALQTVLHIGIQIARALSYLHPTILHRDLKPANVLISDPTSVKPIAKLADFGLSRLLETVLVTRHPEVGTVPYMAPELFDINNMTITDRTDIYALGVLLWEMLACKRPWAGYAAVQVAFILAVLRERLPLHDLPYERCPPKLRSLILSCWEHDPARRPAAAEVVKALALVQEQALLLPWHV</sequence>
<keyword evidence="3 6" id="KW-0547">Nucleotide-binding</keyword>
<dbReference type="AlphaFoldDB" id="A0A8J4BUF3"/>
<evidence type="ECO:0000256" key="1">
    <source>
        <dbReference type="ARBA" id="ARBA00022527"/>
    </source>
</evidence>
<accession>A0A8J4BUF3</accession>
<dbReference type="InterPro" id="IPR001245">
    <property type="entry name" value="Ser-Thr/Tyr_kinase_cat_dom"/>
</dbReference>
<feature type="signal peptide" evidence="9">
    <location>
        <begin position="1"/>
        <end position="34"/>
    </location>
</feature>
<keyword evidence="2" id="KW-0808">Transferase</keyword>
<dbReference type="PANTHER" id="PTHR44329">
    <property type="entry name" value="SERINE/THREONINE-PROTEIN KINASE TNNI3K-RELATED"/>
    <property type="match status" value="1"/>
</dbReference>
<dbReference type="Proteomes" id="UP000747399">
    <property type="component" value="Unassembled WGS sequence"/>
</dbReference>
<dbReference type="Gene3D" id="1.10.510.10">
    <property type="entry name" value="Transferase(Phosphotransferase) domain 1"/>
    <property type="match status" value="1"/>
</dbReference>
<dbReference type="InterPro" id="IPR000719">
    <property type="entry name" value="Prot_kinase_dom"/>
</dbReference>
<evidence type="ECO:0000256" key="3">
    <source>
        <dbReference type="ARBA" id="ARBA00022741"/>
    </source>
</evidence>
<dbReference type="GO" id="GO:0005524">
    <property type="term" value="F:ATP binding"/>
    <property type="evidence" value="ECO:0007669"/>
    <property type="project" value="UniProtKB-UniRule"/>
</dbReference>
<dbReference type="PROSITE" id="PS00108">
    <property type="entry name" value="PROTEIN_KINASE_ST"/>
    <property type="match status" value="1"/>
</dbReference>
<gene>
    <name evidence="11" type="ORF">Vafri_21932</name>
</gene>
<evidence type="ECO:0000256" key="2">
    <source>
        <dbReference type="ARBA" id="ARBA00022679"/>
    </source>
</evidence>